<accession>A0A7K1SYS3</accession>
<gene>
    <name evidence="3" type="ORF">GO621_13075</name>
</gene>
<evidence type="ECO:0000313" key="4">
    <source>
        <dbReference type="Proteomes" id="UP000462014"/>
    </source>
</evidence>
<feature type="region of interest" description="Disordered" evidence="1">
    <location>
        <begin position="131"/>
        <end position="150"/>
    </location>
</feature>
<dbReference type="Proteomes" id="UP000462014">
    <property type="component" value="Unassembled WGS sequence"/>
</dbReference>
<dbReference type="AlphaFoldDB" id="A0A7K1SYS3"/>
<comment type="caution">
    <text evidence="3">The sequence shown here is derived from an EMBL/GenBank/DDBJ whole genome shotgun (WGS) entry which is preliminary data.</text>
</comment>
<dbReference type="Pfam" id="PF12732">
    <property type="entry name" value="YtxH"/>
    <property type="match status" value="1"/>
</dbReference>
<reference evidence="3 4" key="1">
    <citation type="submission" date="2019-12" db="EMBL/GenBank/DDBJ databases">
        <title>Mucilaginibacter sp. HMF7410 genome sequencing and assembly.</title>
        <authorList>
            <person name="Kang H."/>
            <person name="Cha I."/>
            <person name="Kim H."/>
            <person name="Joh K."/>
        </authorList>
    </citation>
    <scope>NUCLEOTIDE SEQUENCE [LARGE SCALE GENOMIC DNA]</scope>
    <source>
        <strain evidence="3 4">HMF7410</strain>
    </source>
</reference>
<organism evidence="3 4">
    <name type="scientific">Mucilaginibacter arboris</name>
    <dbReference type="NCBI Taxonomy" id="2682090"/>
    <lineage>
        <taxon>Bacteria</taxon>
        <taxon>Pseudomonadati</taxon>
        <taxon>Bacteroidota</taxon>
        <taxon>Sphingobacteriia</taxon>
        <taxon>Sphingobacteriales</taxon>
        <taxon>Sphingobacteriaceae</taxon>
        <taxon>Mucilaginibacter</taxon>
    </lineage>
</organism>
<sequence length="150" mass="15841">MSIKKDLLKKTKEYADHAKEFAKDHAKDYAEYAKGYAKDKAKDYSSEAKKYAKDKTCGSNNAASVAIALIGGLVLGAALGVLFAPDAGTETRTNIGNSLQDLGTTVADKAQQGKEAITNLKDKAVDAVKSKISGEGAEGEDPDIDHPSFS</sequence>
<name>A0A7K1SYS3_9SPHI</name>
<evidence type="ECO:0000256" key="2">
    <source>
        <dbReference type="SAM" id="Phobius"/>
    </source>
</evidence>
<evidence type="ECO:0008006" key="5">
    <source>
        <dbReference type="Google" id="ProtNLM"/>
    </source>
</evidence>
<evidence type="ECO:0000313" key="3">
    <source>
        <dbReference type="EMBL" id="MVN22465.1"/>
    </source>
</evidence>
<keyword evidence="2" id="KW-0812">Transmembrane</keyword>
<keyword evidence="2" id="KW-0472">Membrane</keyword>
<feature type="transmembrane region" description="Helical" evidence="2">
    <location>
        <begin position="62"/>
        <end position="84"/>
    </location>
</feature>
<protein>
    <recommendedName>
        <fullName evidence="5">YtxH domain-containing protein</fullName>
    </recommendedName>
</protein>
<dbReference type="InterPro" id="IPR024623">
    <property type="entry name" value="YtxH"/>
</dbReference>
<proteinExistence type="predicted"/>
<dbReference type="EMBL" id="WPIK01000011">
    <property type="protein sequence ID" value="MVN22465.1"/>
    <property type="molecule type" value="Genomic_DNA"/>
</dbReference>
<keyword evidence="2" id="KW-1133">Transmembrane helix</keyword>
<dbReference type="RefSeq" id="WP_157567739.1">
    <property type="nucleotide sequence ID" value="NZ_WPIK01000011.1"/>
</dbReference>
<evidence type="ECO:0000256" key="1">
    <source>
        <dbReference type="SAM" id="MobiDB-lite"/>
    </source>
</evidence>
<keyword evidence="4" id="KW-1185">Reference proteome</keyword>